<proteinExistence type="predicted"/>
<comment type="caution">
    <text evidence="1">The sequence shown here is derived from an EMBL/GenBank/DDBJ whole genome shotgun (WGS) entry which is preliminary data.</text>
</comment>
<organism evidence="1 2">
    <name type="scientific">Manganibacter manganicus</name>
    <dbReference type="NCBI Taxonomy" id="1873176"/>
    <lineage>
        <taxon>Bacteria</taxon>
        <taxon>Pseudomonadati</taxon>
        <taxon>Pseudomonadota</taxon>
        <taxon>Alphaproteobacteria</taxon>
        <taxon>Hyphomicrobiales</taxon>
        <taxon>Phyllobacteriaceae</taxon>
        <taxon>Manganibacter</taxon>
    </lineage>
</organism>
<dbReference type="EMBL" id="MDET01000021">
    <property type="protein sequence ID" value="OQM75063.1"/>
    <property type="molecule type" value="Genomic_DNA"/>
</dbReference>
<evidence type="ECO:0000313" key="2">
    <source>
        <dbReference type="Proteomes" id="UP000191905"/>
    </source>
</evidence>
<dbReference type="AlphaFoldDB" id="A0A1V8RPK9"/>
<dbReference type="STRING" id="1873176.BFN67_20210"/>
<dbReference type="RefSeq" id="WP_080920154.1">
    <property type="nucleotide sequence ID" value="NZ_MDET01000021.1"/>
</dbReference>
<keyword evidence="2" id="KW-1185">Reference proteome</keyword>
<sequence>MRPSASILKDGQMKILLPNLFEGHAPITLQNAFHEALDALDSWQAGAEEPLVTVDGCTVPISHVFARMSGCTDLMPRRTRTLLETIASGTPAQALNGSLFSDGVMLVMPLCVECLALASRSVARPPFEAADLSCAGMGG</sequence>
<protein>
    <submittedName>
        <fullName evidence="1">Uncharacterized protein</fullName>
    </submittedName>
</protein>
<accession>A0A1V8RPK9</accession>
<reference evidence="1 2" key="1">
    <citation type="journal article" date="2016" name="Int. J. Syst. Evol. Microbiol.">
        <title>Pseudaminobacter manganicus sp. nov., isolated from sludge of a manganese mine.</title>
        <authorList>
            <person name="Li J."/>
            <person name="Huang J."/>
            <person name="Liao S."/>
            <person name="Wang G."/>
        </authorList>
    </citation>
    <scope>NUCLEOTIDE SEQUENCE [LARGE SCALE GENOMIC DNA]</scope>
    <source>
        <strain evidence="1 2">JH-7</strain>
    </source>
</reference>
<evidence type="ECO:0000313" key="1">
    <source>
        <dbReference type="EMBL" id="OQM75063.1"/>
    </source>
</evidence>
<name>A0A1V8RPK9_9HYPH</name>
<gene>
    <name evidence="1" type="ORF">BFN67_20210</name>
</gene>
<dbReference type="OrthoDB" id="8299238at2"/>
<dbReference type="Proteomes" id="UP000191905">
    <property type="component" value="Unassembled WGS sequence"/>
</dbReference>